<dbReference type="InterPro" id="IPR025696">
    <property type="entry name" value="Beta-barrel_MTR4"/>
</dbReference>
<feature type="domain" description="Exosome RNA helicase MTR4-like beta-barrel" evidence="1">
    <location>
        <begin position="1"/>
        <end position="45"/>
    </location>
</feature>
<gene>
    <name evidence="2" type="ORF">PoB_000374300</name>
</gene>
<name>A0AAV3Y3U0_9GAST</name>
<organism evidence="2 3">
    <name type="scientific">Plakobranchus ocellatus</name>
    <dbReference type="NCBI Taxonomy" id="259542"/>
    <lineage>
        <taxon>Eukaryota</taxon>
        <taxon>Metazoa</taxon>
        <taxon>Spiralia</taxon>
        <taxon>Lophotrochozoa</taxon>
        <taxon>Mollusca</taxon>
        <taxon>Gastropoda</taxon>
        <taxon>Heterobranchia</taxon>
        <taxon>Euthyneura</taxon>
        <taxon>Panpulmonata</taxon>
        <taxon>Sacoglossa</taxon>
        <taxon>Placobranchoidea</taxon>
        <taxon>Plakobranchidae</taxon>
        <taxon>Plakobranchus</taxon>
    </lineage>
</organism>
<dbReference type="EMBL" id="BLXT01000460">
    <property type="protein sequence ID" value="GFN77237.1"/>
    <property type="molecule type" value="Genomic_DNA"/>
</dbReference>
<evidence type="ECO:0000313" key="3">
    <source>
        <dbReference type="Proteomes" id="UP000735302"/>
    </source>
</evidence>
<sequence length="75" mass="9073">MGIKEKTLTDTIKKIEAFEERLYSHPLHKDSRLKDLYDQYEKKAKVCTFFFFFLCSHNNTQQDFVPSRNPWKIDI</sequence>
<dbReference type="AlphaFoldDB" id="A0AAV3Y3U0"/>
<accession>A0AAV3Y3U0</accession>
<evidence type="ECO:0000313" key="2">
    <source>
        <dbReference type="EMBL" id="GFN77237.1"/>
    </source>
</evidence>
<dbReference type="Pfam" id="PF13234">
    <property type="entry name" value="MTR4_beta-barrel"/>
    <property type="match status" value="1"/>
</dbReference>
<dbReference type="Gene3D" id="1.20.1500.20">
    <property type="match status" value="1"/>
</dbReference>
<dbReference type="Proteomes" id="UP000735302">
    <property type="component" value="Unassembled WGS sequence"/>
</dbReference>
<reference evidence="2 3" key="1">
    <citation type="journal article" date="2021" name="Elife">
        <title>Chloroplast acquisition without the gene transfer in kleptoplastic sea slugs, Plakobranchus ocellatus.</title>
        <authorList>
            <person name="Maeda T."/>
            <person name="Takahashi S."/>
            <person name="Yoshida T."/>
            <person name="Shimamura S."/>
            <person name="Takaki Y."/>
            <person name="Nagai Y."/>
            <person name="Toyoda A."/>
            <person name="Suzuki Y."/>
            <person name="Arimoto A."/>
            <person name="Ishii H."/>
            <person name="Satoh N."/>
            <person name="Nishiyama T."/>
            <person name="Hasebe M."/>
            <person name="Maruyama T."/>
            <person name="Minagawa J."/>
            <person name="Obokata J."/>
            <person name="Shigenobu S."/>
        </authorList>
    </citation>
    <scope>NUCLEOTIDE SEQUENCE [LARGE SCALE GENOMIC DNA]</scope>
</reference>
<protein>
    <submittedName>
        <fullName evidence="2">Superkiller viralicidic activity 2-like 2</fullName>
    </submittedName>
</protein>
<keyword evidence="3" id="KW-1185">Reference proteome</keyword>
<evidence type="ECO:0000259" key="1">
    <source>
        <dbReference type="Pfam" id="PF13234"/>
    </source>
</evidence>
<proteinExistence type="predicted"/>
<comment type="caution">
    <text evidence="2">The sequence shown here is derived from an EMBL/GenBank/DDBJ whole genome shotgun (WGS) entry which is preliminary data.</text>
</comment>